<dbReference type="InterPro" id="IPR001452">
    <property type="entry name" value="SH3_domain"/>
</dbReference>
<dbReference type="PROSITE" id="PS50002">
    <property type="entry name" value="SH3"/>
    <property type="match status" value="1"/>
</dbReference>
<keyword evidence="1 2" id="KW-0728">SH3 domain</keyword>
<evidence type="ECO:0000256" key="1">
    <source>
        <dbReference type="ARBA" id="ARBA00022443"/>
    </source>
</evidence>
<comment type="caution">
    <text evidence="5">The sequence shown here is derived from an EMBL/GenBank/DDBJ whole genome shotgun (WGS) entry which is preliminary data.</text>
</comment>
<protein>
    <recommendedName>
        <fullName evidence="4">SH3 domain-containing protein</fullName>
    </recommendedName>
</protein>
<accession>A0ABR2INP0</accession>
<name>A0ABR2INP0_9EUKA</name>
<evidence type="ECO:0000313" key="5">
    <source>
        <dbReference type="EMBL" id="KAK8866268.1"/>
    </source>
</evidence>
<evidence type="ECO:0000259" key="4">
    <source>
        <dbReference type="PROSITE" id="PS50002"/>
    </source>
</evidence>
<keyword evidence="3" id="KW-0175">Coiled coil</keyword>
<dbReference type="CDD" id="cd00174">
    <property type="entry name" value="SH3"/>
    <property type="match status" value="1"/>
</dbReference>
<proteinExistence type="predicted"/>
<evidence type="ECO:0000256" key="2">
    <source>
        <dbReference type="PROSITE-ProRule" id="PRU00192"/>
    </source>
</evidence>
<feature type="domain" description="SH3" evidence="4">
    <location>
        <begin position="253"/>
        <end position="312"/>
    </location>
</feature>
<feature type="coiled-coil region" evidence="3">
    <location>
        <begin position="65"/>
        <end position="168"/>
    </location>
</feature>
<dbReference type="Proteomes" id="UP001470230">
    <property type="component" value="Unassembled WGS sequence"/>
</dbReference>
<dbReference type="InterPro" id="IPR027267">
    <property type="entry name" value="AH/BAR_dom_sf"/>
</dbReference>
<dbReference type="Gene3D" id="1.20.1270.60">
    <property type="entry name" value="Arfaptin homology (AH) domain/BAR domain"/>
    <property type="match status" value="1"/>
</dbReference>
<gene>
    <name evidence="5" type="ORF">M9Y10_009227</name>
</gene>
<dbReference type="SMART" id="SM00326">
    <property type="entry name" value="SH3"/>
    <property type="match status" value="2"/>
</dbReference>
<dbReference type="SUPFAM" id="SSF103657">
    <property type="entry name" value="BAR/IMD domain-like"/>
    <property type="match status" value="1"/>
</dbReference>
<sequence length="413" mass="48091">MNSCNELVIIFDRILNRVNQGAENYTCISNYIARRVEAEEKIISILKGIIPEKYDKNDPITKTFMQNLQEEIDNHDSLSKNIRNELVNKNTPYMRTMNEKQRAIRAQVEKAKNRAQKAISNTLKAQREVDLQKSKCKDLTARQLESQNANVRKAIQEYQNKSREEVDESLKISSSDIPVIYREFSDFDSLRLRKLHGLTLSFNQLKKESHKMIINSCDALEFKLNGFDPVDRSKRYIRRVYDTTIDVVQEDEDIEVYATAIADYRSNDPRDLHFVRGEKIKILNQHSSGWYEGQIENRRGYFPNTFVIYPGDLEMRKDPIGAVCLVTDDFEGPNRSDIKLLDGDLVYVDYCSKERCSGTNLRNNKRGYFPLSCLETRITSVITEDEPNTPINTPDWLPEYNESMELKIKQKKK</sequence>
<keyword evidence="6" id="KW-1185">Reference proteome</keyword>
<dbReference type="SUPFAM" id="SSF50044">
    <property type="entry name" value="SH3-domain"/>
    <property type="match status" value="2"/>
</dbReference>
<evidence type="ECO:0000256" key="3">
    <source>
        <dbReference type="SAM" id="Coils"/>
    </source>
</evidence>
<dbReference type="InterPro" id="IPR036028">
    <property type="entry name" value="SH3-like_dom_sf"/>
</dbReference>
<dbReference type="EMBL" id="JAPFFF010000015">
    <property type="protein sequence ID" value="KAK8866268.1"/>
    <property type="molecule type" value="Genomic_DNA"/>
</dbReference>
<dbReference type="Gene3D" id="2.30.30.40">
    <property type="entry name" value="SH3 Domains"/>
    <property type="match status" value="1"/>
</dbReference>
<organism evidence="5 6">
    <name type="scientific">Tritrichomonas musculus</name>
    <dbReference type="NCBI Taxonomy" id="1915356"/>
    <lineage>
        <taxon>Eukaryota</taxon>
        <taxon>Metamonada</taxon>
        <taxon>Parabasalia</taxon>
        <taxon>Tritrichomonadida</taxon>
        <taxon>Tritrichomonadidae</taxon>
        <taxon>Tritrichomonas</taxon>
    </lineage>
</organism>
<evidence type="ECO:0000313" key="6">
    <source>
        <dbReference type="Proteomes" id="UP001470230"/>
    </source>
</evidence>
<reference evidence="5 6" key="1">
    <citation type="submission" date="2024-04" db="EMBL/GenBank/DDBJ databases">
        <title>Tritrichomonas musculus Genome.</title>
        <authorList>
            <person name="Alves-Ferreira E."/>
            <person name="Grigg M."/>
            <person name="Lorenzi H."/>
            <person name="Galac M."/>
        </authorList>
    </citation>
    <scope>NUCLEOTIDE SEQUENCE [LARGE SCALE GENOMIC DNA]</scope>
    <source>
        <strain evidence="5 6">EAF2021</strain>
    </source>
</reference>
<dbReference type="Pfam" id="PF07653">
    <property type="entry name" value="SH3_2"/>
    <property type="match status" value="1"/>
</dbReference>